<dbReference type="HOGENOM" id="CLU_000445_52_2_11"/>
<organism evidence="11 12">
    <name type="scientific">Leifsonia xyli subsp. cynodontis DSM 46306</name>
    <dbReference type="NCBI Taxonomy" id="1389489"/>
    <lineage>
        <taxon>Bacteria</taxon>
        <taxon>Bacillati</taxon>
        <taxon>Actinomycetota</taxon>
        <taxon>Actinomycetes</taxon>
        <taxon>Micrococcales</taxon>
        <taxon>Microbacteriaceae</taxon>
        <taxon>Leifsonia</taxon>
    </lineage>
</organism>
<dbReference type="OrthoDB" id="9802228at2"/>
<dbReference type="GO" id="GO:0006281">
    <property type="term" value="P:DNA repair"/>
    <property type="evidence" value="ECO:0007669"/>
    <property type="project" value="UniProtKB-KW"/>
</dbReference>
<dbReference type="EMBL" id="CP006734">
    <property type="protein sequence ID" value="AGW42571.1"/>
    <property type="molecule type" value="Genomic_DNA"/>
</dbReference>
<dbReference type="PATRIC" id="fig|1389489.3.peg.2552"/>
<reference evidence="11 12" key="1">
    <citation type="journal article" date="2013" name="Genome Announc.">
        <title>Complete Genome Sequence of Leifsonia xyli subsp. cynodontis Strain DSM46306, a Gram-Positive Bacterial Pathogen of Grasses.</title>
        <authorList>
            <person name="Monteiro-Vitorello C.B."/>
            <person name="Zerillo M.M."/>
            <person name="Van Sluys M.A."/>
            <person name="Camargo L.E."/>
            <person name="Kitajima J.P."/>
        </authorList>
    </citation>
    <scope>NUCLEOTIDE SEQUENCE [LARGE SCALE GENOMIC DNA]</scope>
    <source>
        <strain evidence="11 12">DSM 46306</strain>
    </source>
</reference>
<dbReference type="Pfam" id="PF02870">
    <property type="entry name" value="Methyltransf_1N"/>
    <property type="match status" value="1"/>
</dbReference>
<name>U3P9Q7_LEIXC</name>
<dbReference type="eggNOG" id="COG0350">
    <property type="taxonomic scope" value="Bacteria"/>
</dbReference>
<dbReference type="InterPro" id="IPR036631">
    <property type="entry name" value="MGMT_N_sf"/>
</dbReference>
<keyword evidence="6" id="KW-0227">DNA damage</keyword>
<comment type="catalytic activity">
    <reaction evidence="8">
        <text>a 6-O-methyl-2'-deoxyguanosine in DNA + L-cysteinyl-[protein] = S-methyl-L-cysteinyl-[protein] + a 2'-deoxyguanosine in DNA</text>
        <dbReference type="Rhea" id="RHEA:24000"/>
        <dbReference type="Rhea" id="RHEA-COMP:10131"/>
        <dbReference type="Rhea" id="RHEA-COMP:10132"/>
        <dbReference type="Rhea" id="RHEA-COMP:11367"/>
        <dbReference type="Rhea" id="RHEA-COMP:11368"/>
        <dbReference type="ChEBI" id="CHEBI:29950"/>
        <dbReference type="ChEBI" id="CHEBI:82612"/>
        <dbReference type="ChEBI" id="CHEBI:85445"/>
        <dbReference type="ChEBI" id="CHEBI:85448"/>
        <dbReference type="EC" id="2.1.1.63"/>
    </reaction>
</comment>
<dbReference type="InterPro" id="IPR008332">
    <property type="entry name" value="MethylG_MeTrfase_N"/>
</dbReference>
<feature type="domain" description="Methylguanine DNA methyltransferase ribonuclease-like" evidence="10">
    <location>
        <begin position="12"/>
        <end position="83"/>
    </location>
</feature>
<proteinExistence type="inferred from homology"/>
<dbReference type="Proteomes" id="UP000016743">
    <property type="component" value="Chromosome"/>
</dbReference>
<dbReference type="KEGG" id="lxy:O159_26610"/>
<dbReference type="PANTHER" id="PTHR10815:SF5">
    <property type="entry name" value="METHYLATED-DNA--PROTEIN-CYSTEINE METHYLTRANSFERASE"/>
    <property type="match status" value="1"/>
</dbReference>
<comment type="similarity">
    <text evidence="2">Belongs to the MGMT family.</text>
</comment>
<comment type="catalytic activity">
    <reaction evidence="1">
        <text>a 4-O-methyl-thymidine in DNA + L-cysteinyl-[protein] = a thymidine in DNA + S-methyl-L-cysteinyl-[protein]</text>
        <dbReference type="Rhea" id="RHEA:53428"/>
        <dbReference type="Rhea" id="RHEA-COMP:10131"/>
        <dbReference type="Rhea" id="RHEA-COMP:10132"/>
        <dbReference type="Rhea" id="RHEA-COMP:13555"/>
        <dbReference type="Rhea" id="RHEA-COMP:13556"/>
        <dbReference type="ChEBI" id="CHEBI:29950"/>
        <dbReference type="ChEBI" id="CHEBI:82612"/>
        <dbReference type="ChEBI" id="CHEBI:137386"/>
        <dbReference type="ChEBI" id="CHEBI:137387"/>
        <dbReference type="EC" id="2.1.1.63"/>
    </reaction>
</comment>
<evidence type="ECO:0000256" key="8">
    <source>
        <dbReference type="ARBA" id="ARBA00049348"/>
    </source>
</evidence>
<evidence type="ECO:0000259" key="10">
    <source>
        <dbReference type="Pfam" id="PF02870"/>
    </source>
</evidence>
<dbReference type="NCBIfam" id="TIGR00589">
    <property type="entry name" value="ogt"/>
    <property type="match status" value="1"/>
</dbReference>
<dbReference type="SUPFAM" id="SSF46767">
    <property type="entry name" value="Methylated DNA-protein cysteine methyltransferase, C-terminal domain"/>
    <property type="match status" value="1"/>
</dbReference>
<dbReference type="GO" id="GO:0032259">
    <property type="term" value="P:methylation"/>
    <property type="evidence" value="ECO:0007669"/>
    <property type="project" value="UniProtKB-KW"/>
</dbReference>
<evidence type="ECO:0000256" key="7">
    <source>
        <dbReference type="ARBA" id="ARBA00023204"/>
    </source>
</evidence>
<keyword evidence="7" id="KW-0234">DNA repair</keyword>
<dbReference type="RefSeq" id="WP_021756036.1">
    <property type="nucleotide sequence ID" value="NC_022438.1"/>
</dbReference>
<dbReference type="EC" id="2.1.1.63" evidence="3"/>
<accession>U3P9Q7</accession>
<keyword evidence="12" id="KW-1185">Reference proteome</keyword>
<dbReference type="AlphaFoldDB" id="U3P9Q7"/>
<evidence type="ECO:0000256" key="5">
    <source>
        <dbReference type="ARBA" id="ARBA00022679"/>
    </source>
</evidence>
<keyword evidence="5" id="KW-0808">Transferase</keyword>
<dbReference type="InterPro" id="IPR036217">
    <property type="entry name" value="MethylDNA_cys_MeTrfase_DNAb"/>
</dbReference>
<dbReference type="InterPro" id="IPR036388">
    <property type="entry name" value="WH-like_DNA-bd_sf"/>
</dbReference>
<dbReference type="SUPFAM" id="SSF53155">
    <property type="entry name" value="Methylated DNA-protein cysteine methyltransferase domain"/>
    <property type="match status" value="1"/>
</dbReference>
<sequence>MPEDPTPPSARHAVAATSIGELTLTARGDALTGVYFPGHWHPATAERLGDAVALDGDPALSRAAVELREYLAGERTAFDLHIQPIGDEFQLRVWACIERIPYGSTTTYAAIADELGDRRQAQRVGTAVGRNPLSIVIGCHRVLGSDGRLHGYAGGLERKALLLELERGGPADDQLF</sequence>
<evidence type="ECO:0000256" key="3">
    <source>
        <dbReference type="ARBA" id="ARBA00011918"/>
    </source>
</evidence>
<dbReference type="Gene3D" id="1.10.10.10">
    <property type="entry name" value="Winged helix-like DNA-binding domain superfamily/Winged helix DNA-binding domain"/>
    <property type="match status" value="1"/>
</dbReference>
<dbReference type="Pfam" id="PF01035">
    <property type="entry name" value="DNA_binding_1"/>
    <property type="match status" value="1"/>
</dbReference>
<evidence type="ECO:0000259" key="9">
    <source>
        <dbReference type="Pfam" id="PF01035"/>
    </source>
</evidence>
<dbReference type="CDD" id="cd06445">
    <property type="entry name" value="ATase"/>
    <property type="match status" value="1"/>
</dbReference>
<dbReference type="Gene3D" id="3.30.160.70">
    <property type="entry name" value="Methylated DNA-protein cysteine methyltransferase domain"/>
    <property type="match status" value="1"/>
</dbReference>
<dbReference type="InterPro" id="IPR014048">
    <property type="entry name" value="MethylDNA_cys_MeTrfase_DNA-bd"/>
</dbReference>
<gene>
    <name evidence="11" type="ORF">O159_26610</name>
</gene>
<dbReference type="PANTHER" id="PTHR10815">
    <property type="entry name" value="METHYLATED-DNA--PROTEIN-CYSTEINE METHYLTRANSFERASE"/>
    <property type="match status" value="1"/>
</dbReference>
<evidence type="ECO:0000313" key="12">
    <source>
        <dbReference type="Proteomes" id="UP000016743"/>
    </source>
</evidence>
<dbReference type="STRING" id="1389489.O159_26610"/>
<evidence type="ECO:0000256" key="6">
    <source>
        <dbReference type="ARBA" id="ARBA00022763"/>
    </source>
</evidence>
<evidence type="ECO:0000256" key="1">
    <source>
        <dbReference type="ARBA" id="ARBA00001286"/>
    </source>
</evidence>
<dbReference type="FunFam" id="1.10.10.10:FF:000214">
    <property type="entry name" value="Methylated-DNA--protein-cysteine methyltransferase"/>
    <property type="match status" value="1"/>
</dbReference>
<keyword evidence="4" id="KW-0489">Methyltransferase</keyword>
<evidence type="ECO:0000256" key="4">
    <source>
        <dbReference type="ARBA" id="ARBA00022603"/>
    </source>
</evidence>
<evidence type="ECO:0000313" key="11">
    <source>
        <dbReference type="EMBL" id="AGW42571.1"/>
    </source>
</evidence>
<dbReference type="GO" id="GO:0003908">
    <property type="term" value="F:methylated-DNA-[protein]-cysteine S-methyltransferase activity"/>
    <property type="evidence" value="ECO:0007669"/>
    <property type="project" value="UniProtKB-EC"/>
</dbReference>
<protein>
    <recommendedName>
        <fullName evidence="3">methylated-DNA--[protein]-cysteine S-methyltransferase</fullName>
        <ecNumber evidence="3">2.1.1.63</ecNumber>
    </recommendedName>
</protein>
<feature type="domain" description="Methylated-DNA-[protein]-cysteine S-methyltransferase DNA binding" evidence="9">
    <location>
        <begin position="88"/>
        <end position="167"/>
    </location>
</feature>
<evidence type="ECO:0000256" key="2">
    <source>
        <dbReference type="ARBA" id="ARBA00008711"/>
    </source>
</evidence>